<sequence length="233" mass="27538">MNTAERINEIASKISLQSYLEIGVQEGITFNKIHKIPYKVAVDPVFRLEYKKYESENVKFFETTSDIFFQTNEIKFDIIFLDGLHEFKQTLRDFINALEFSHEKTIIIIDDVYPNDIYSSLVGKNLDSDYCYSLRSHFHPESRDGRWHGDVYKVIAFIHDFYPNITMQTISDNYGNPQTICYKKYRSNHKPQFNSLEAIERLTYFDLIEDTRFYCVTTEEDALANAIKYLKSF</sequence>
<dbReference type="SUPFAM" id="SSF53335">
    <property type="entry name" value="S-adenosyl-L-methionine-dependent methyltransferases"/>
    <property type="match status" value="1"/>
</dbReference>
<protein>
    <submittedName>
        <fullName evidence="1">Class I SAM-dependent methyltransferase</fullName>
    </submittedName>
</protein>
<dbReference type="Pfam" id="PF13578">
    <property type="entry name" value="Methyltransf_24"/>
    <property type="match status" value="1"/>
</dbReference>
<dbReference type="EMBL" id="CP030085">
    <property type="protein sequence ID" value="AWW50330.1"/>
    <property type="molecule type" value="Genomic_DNA"/>
</dbReference>
<dbReference type="AlphaFoldDB" id="A0A2Z4JUD3"/>
<dbReference type="InterPro" id="IPR029063">
    <property type="entry name" value="SAM-dependent_MTases_sf"/>
</dbReference>
<dbReference type="RefSeq" id="WP_112294977.1">
    <property type="nucleotide sequence ID" value="NZ_CBCSBS010000002.1"/>
</dbReference>
<dbReference type="Proteomes" id="UP000248592">
    <property type="component" value="Chromosome"/>
</dbReference>
<evidence type="ECO:0000313" key="2">
    <source>
        <dbReference type="Proteomes" id="UP000248592"/>
    </source>
</evidence>
<reference evidence="2" key="1">
    <citation type="submission" date="2018-06" db="EMBL/GenBank/DDBJ databases">
        <title>Description of a new Polynucleobacter species.</title>
        <authorList>
            <person name="Hahn M.W."/>
        </authorList>
    </citation>
    <scope>NUCLEOTIDE SEQUENCE [LARGE SCALE GENOMIC DNA]</scope>
    <source>
        <strain evidence="2">MG-25-Pas1-D2</strain>
    </source>
</reference>
<proteinExistence type="predicted"/>
<evidence type="ECO:0000313" key="1">
    <source>
        <dbReference type="EMBL" id="AWW50330.1"/>
    </source>
</evidence>
<keyword evidence="1" id="KW-0489">Methyltransferase</keyword>
<keyword evidence="1" id="KW-0808">Transferase</keyword>
<dbReference type="GO" id="GO:0032259">
    <property type="term" value="P:methylation"/>
    <property type="evidence" value="ECO:0007669"/>
    <property type="project" value="UniProtKB-KW"/>
</dbReference>
<dbReference type="Gene3D" id="3.40.50.150">
    <property type="entry name" value="Vaccinia Virus protein VP39"/>
    <property type="match status" value="1"/>
</dbReference>
<name>A0A2Z4JUD3_9BURK</name>
<accession>A0A2Z4JUD3</accession>
<gene>
    <name evidence="1" type="ORF">Pas1_08040</name>
</gene>
<organism evidence="1 2">
    <name type="scientific">Polynucleobacter paneuropaeus</name>
    <dbReference type="NCBI Taxonomy" id="2527775"/>
    <lineage>
        <taxon>Bacteria</taxon>
        <taxon>Pseudomonadati</taxon>
        <taxon>Pseudomonadota</taxon>
        <taxon>Betaproteobacteria</taxon>
        <taxon>Burkholderiales</taxon>
        <taxon>Burkholderiaceae</taxon>
        <taxon>Polynucleobacter</taxon>
    </lineage>
</organism>
<dbReference type="GO" id="GO:0008168">
    <property type="term" value="F:methyltransferase activity"/>
    <property type="evidence" value="ECO:0007669"/>
    <property type="project" value="UniProtKB-KW"/>
</dbReference>